<accession>A0ABQ3DYY4</accession>
<evidence type="ECO:0000313" key="2">
    <source>
        <dbReference type="Proteomes" id="UP000646745"/>
    </source>
</evidence>
<dbReference type="EMBL" id="BMZI01000004">
    <property type="protein sequence ID" value="GHB20816.1"/>
    <property type="molecule type" value="Genomic_DNA"/>
</dbReference>
<keyword evidence="2" id="KW-1185">Reference proteome</keyword>
<organism evidence="1 2">
    <name type="scientific">Salinicola rhizosphaerae</name>
    <dbReference type="NCBI Taxonomy" id="1443141"/>
    <lineage>
        <taxon>Bacteria</taxon>
        <taxon>Pseudomonadati</taxon>
        <taxon>Pseudomonadota</taxon>
        <taxon>Gammaproteobacteria</taxon>
        <taxon>Oceanospirillales</taxon>
        <taxon>Halomonadaceae</taxon>
        <taxon>Salinicola</taxon>
    </lineage>
</organism>
<protein>
    <submittedName>
        <fullName evidence="1">Uncharacterized protein</fullName>
    </submittedName>
</protein>
<name>A0ABQ3DYY4_9GAMM</name>
<sequence length="126" mass="14073">MACLHVTHQQRRVVDHGLIEVGHDRQFVGIRMIGDFLLQPRGRQRVILSLKRFDLGRLLLVAQGHGVLLGRAFAGVLQIARLSDGYRDQCHGAKRCAGENAMGETVVDAVIHWMCPLIDPWAERAS</sequence>
<evidence type="ECO:0000313" key="1">
    <source>
        <dbReference type="EMBL" id="GHB20816.1"/>
    </source>
</evidence>
<dbReference type="Proteomes" id="UP000646745">
    <property type="component" value="Unassembled WGS sequence"/>
</dbReference>
<gene>
    <name evidence="1" type="ORF">GCM10009038_19530</name>
</gene>
<comment type="caution">
    <text evidence="1">The sequence shown here is derived from an EMBL/GenBank/DDBJ whole genome shotgun (WGS) entry which is preliminary data.</text>
</comment>
<reference evidence="2" key="1">
    <citation type="journal article" date="2019" name="Int. J. Syst. Evol. Microbiol.">
        <title>The Global Catalogue of Microorganisms (GCM) 10K type strain sequencing project: providing services to taxonomists for standard genome sequencing and annotation.</title>
        <authorList>
            <consortium name="The Broad Institute Genomics Platform"/>
            <consortium name="The Broad Institute Genome Sequencing Center for Infectious Disease"/>
            <person name="Wu L."/>
            <person name="Ma J."/>
        </authorList>
    </citation>
    <scope>NUCLEOTIDE SEQUENCE [LARGE SCALE GENOMIC DNA]</scope>
    <source>
        <strain evidence="2">KCTC 32998</strain>
    </source>
</reference>
<proteinExistence type="predicted"/>